<evidence type="ECO:0000256" key="1">
    <source>
        <dbReference type="SAM" id="MobiDB-lite"/>
    </source>
</evidence>
<dbReference type="PANTHER" id="PTHR35996">
    <property type="entry name" value="OSJNBA0038O10.25 PROTEIN"/>
    <property type="match status" value="1"/>
</dbReference>
<proteinExistence type="predicted"/>
<dbReference type="KEGG" id="qsa:O6P43_005410"/>
<name>A0AAD7VHC2_QUISA</name>
<dbReference type="AlphaFoldDB" id="A0AAD7VHC2"/>
<feature type="region of interest" description="Disordered" evidence="1">
    <location>
        <begin position="105"/>
        <end position="126"/>
    </location>
</feature>
<accession>A0AAD7VHC2</accession>
<comment type="caution">
    <text evidence="2">The sequence shown here is derived from an EMBL/GenBank/DDBJ whole genome shotgun (WGS) entry which is preliminary data.</text>
</comment>
<dbReference type="Proteomes" id="UP001163823">
    <property type="component" value="Chromosome 3"/>
</dbReference>
<evidence type="ECO:0000313" key="2">
    <source>
        <dbReference type="EMBL" id="KAJ7975490.1"/>
    </source>
</evidence>
<keyword evidence="3" id="KW-1185">Reference proteome</keyword>
<dbReference type="EMBL" id="JARAOO010000003">
    <property type="protein sequence ID" value="KAJ7975490.1"/>
    <property type="molecule type" value="Genomic_DNA"/>
</dbReference>
<dbReference type="PANTHER" id="PTHR35996:SF1">
    <property type="entry name" value="OS04G0528100 PROTEIN"/>
    <property type="match status" value="1"/>
</dbReference>
<dbReference type="InterPro" id="IPR040278">
    <property type="entry name" value="UPF0426"/>
</dbReference>
<reference evidence="2" key="1">
    <citation type="journal article" date="2023" name="Science">
        <title>Elucidation of the pathway for biosynthesis of saponin adjuvants from the soapbark tree.</title>
        <authorList>
            <person name="Reed J."/>
            <person name="Orme A."/>
            <person name="El-Demerdash A."/>
            <person name="Owen C."/>
            <person name="Martin L.B.B."/>
            <person name="Misra R.C."/>
            <person name="Kikuchi S."/>
            <person name="Rejzek M."/>
            <person name="Martin A.C."/>
            <person name="Harkess A."/>
            <person name="Leebens-Mack J."/>
            <person name="Louveau T."/>
            <person name="Stephenson M.J."/>
            <person name="Osbourn A."/>
        </authorList>
    </citation>
    <scope>NUCLEOTIDE SEQUENCE</scope>
    <source>
        <strain evidence="2">S10</strain>
    </source>
</reference>
<sequence length="126" mass="13739">MSTLLAGSPHSCAVWKLKKVSLSSPRLIARTSGSSNVRLGINTNSCNNGVRAFFFNPVDERIVNEAFKEPVAFMGGIFAGILRLDLEEEPLKEWVTRTVEAAGVTEEELEAEGSTTETAPQQIEIE</sequence>
<gene>
    <name evidence="2" type="ORF">O6P43_005410</name>
</gene>
<protein>
    <submittedName>
        <fullName evidence="2">UPF0426 protein, chloroplastic</fullName>
    </submittedName>
</protein>
<evidence type="ECO:0000313" key="3">
    <source>
        <dbReference type="Proteomes" id="UP001163823"/>
    </source>
</evidence>
<dbReference type="Pfam" id="PF26369">
    <property type="entry name" value="UPF0426"/>
    <property type="match status" value="1"/>
</dbReference>
<organism evidence="2 3">
    <name type="scientific">Quillaja saponaria</name>
    <name type="common">Soap bark tree</name>
    <dbReference type="NCBI Taxonomy" id="32244"/>
    <lineage>
        <taxon>Eukaryota</taxon>
        <taxon>Viridiplantae</taxon>
        <taxon>Streptophyta</taxon>
        <taxon>Embryophyta</taxon>
        <taxon>Tracheophyta</taxon>
        <taxon>Spermatophyta</taxon>
        <taxon>Magnoliopsida</taxon>
        <taxon>eudicotyledons</taxon>
        <taxon>Gunneridae</taxon>
        <taxon>Pentapetalae</taxon>
        <taxon>rosids</taxon>
        <taxon>fabids</taxon>
        <taxon>Fabales</taxon>
        <taxon>Quillajaceae</taxon>
        <taxon>Quillaja</taxon>
    </lineage>
</organism>